<evidence type="ECO:0000313" key="2">
    <source>
        <dbReference type="EMBL" id="PFH60420.1"/>
    </source>
</evidence>
<accession>A0A2A9PHR3</accession>
<keyword evidence="1" id="KW-0732">Signal</keyword>
<gene>
    <name evidence="2" type="ORF">XA68_11008</name>
</gene>
<organism evidence="2 3">
    <name type="scientific">Ophiocordyceps unilateralis</name>
    <name type="common">Zombie-ant fungus</name>
    <name type="synonym">Torrubia unilateralis</name>
    <dbReference type="NCBI Taxonomy" id="268505"/>
    <lineage>
        <taxon>Eukaryota</taxon>
        <taxon>Fungi</taxon>
        <taxon>Dikarya</taxon>
        <taxon>Ascomycota</taxon>
        <taxon>Pezizomycotina</taxon>
        <taxon>Sordariomycetes</taxon>
        <taxon>Hypocreomycetidae</taxon>
        <taxon>Hypocreales</taxon>
        <taxon>Ophiocordycipitaceae</taxon>
        <taxon>Ophiocordyceps</taxon>
    </lineage>
</organism>
<dbReference type="AlphaFoldDB" id="A0A2A9PHR3"/>
<comment type="caution">
    <text evidence="2">The sequence shown here is derived from an EMBL/GenBank/DDBJ whole genome shotgun (WGS) entry which is preliminary data.</text>
</comment>
<dbReference type="Proteomes" id="UP000037136">
    <property type="component" value="Unassembled WGS sequence"/>
</dbReference>
<dbReference type="STRING" id="268505.A0A2A9PHR3"/>
<reference evidence="2 3" key="2">
    <citation type="journal article" date="2017" name="Sci. Rep.">
        <title>Ant-infecting Ophiocordyceps genomes reveal a high diversity of potential behavioral manipulation genes and a possible major role for enterotoxins.</title>
        <authorList>
            <person name="de Bekker C."/>
            <person name="Ohm R.A."/>
            <person name="Evans H.C."/>
            <person name="Brachmann A."/>
            <person name="Hughes D.P."/>
        </authorList>
    </citation>
    <scope>NUCLEOTIDE SEQUENCE [LARGE SCALE GENOMIC DNA]</scope>
    <source>
        <strain evidence="2 3">SC16a</strain>
    </source>
</reference>
<protein>
    <submittedName>
        <fullName evidence="2">Uncharacterized protein</fullName>
    </submittedName>
</protein>
<dbReference type="EMBL" id="LAZP02000130">
    <property type="protein sequence ID" value="PFH60420.1"/>
    <property type="molecule type" value="Genomic_DNA"/>
</dbReference>
<evidence type="ECO:0000256" key="1">
    <source>
        <dbReference type="SAM" id="SignalP"/>
    </source>
</evidence>
<proteinExistence type="predicted"/>
<feature type="signal peptide" evidence="1">
    <location>
        <begin position="1"/>
        <end position="18"/>
    </location>
</feature>
<evidence type="ECO:0000313" key="3">
    <source>
        <dbReference type="Proteomes" id="UP000037136"/>
    </source>
</evidence>
<feature type="chain" id="PRO_5012744340" evidence="1">
    <location>
        <begin position="19"/>
        <end position="756"/>
    </location>
</feature>
<reference evidence="2 3" key="1">
    <citation type="journal article" date="2015" name="BMC Genomics">
        <title>Gene expression during zombie ant biting behavior reflects the complexity underlying fungal parasitic behavioral manipulation.</title>
        <authorList>
            <person name="de Bekker C."/>
            <person name="Ohm R.A."/>
            <person name="Loreto R.G."/>
            <person name="Sebastian A."/>
            <person name="Albert I."/>
            <person name="Merrow M."/>
            <person name="Brachmann A."/>
            <person name="Hughes D.P."/>
        </authorList>
    </citation>
    <scope>NUCLEOTIDE SEQUENCE [LARGE SCALE GENOMIC DNA]</scope>
    <source>
        <strain evidence="2 3">SC16a</strain>
    </source>
</reference>
<keyword evidence="3" id="KW-1185">Reference proteome</keyword>
<dbReference type="OrthoDB" id="4924482at2759"/>
<name>A0A2A9PHR3_OPHUN</name>
<sequence length="756" mass="83329">MNLVSLLIHILFWQFAICTSLTAEEIRKKYPPSLAEIKRISVVFFFRGGIAPPPPAPGHYHTSIFIDSKAGRGTGHAFDASDGPTIQQGFKDDRFDNPTRPDGKSRWYMQTKYGVTPIDSGKFASMVVVGTTTKPVSAVEIGNILGQIPVPSRECGQSCNTWLVEALTKLQTKGLLTPFNAAAARQAGYDWSVNRLNEYERLAAQGHNVGDLRRKLIGQYMGEIAGSKVRQLNDEFEIRKPKEWSFRLPKKGLPGKFHILKVTGIGQEVCKRSGAGCSLRSARDFALIAFRGLADQMGLTQTLTKHGMSFDQAHEKLSSKFKLVSLKNLGKSVLHGIGKPSIRGATSAGSALVTAVGLPLYGIALEQTLKSVHATVLDKIAAGTSILPFVGCVVADVNRVDHAYRQPDKEVDVQEVVLTSIESASCYILGAMYFTPLAPLALFIDLARLAVSAMFAWLIPPNPNVDPKIVPDVRFEYWDHMVSEMNKTIFSENYTSGIQAVYHSQVMAAASLTADAAGNYSADLQHLMLNATDQYVKELQEEAEVQGETLRLHFCESVRKIGQDLKNTAVKRLADKVQNATTLFDNHLHEELKLNSKWPWEGYKSEAKKRLEEEERNHPLFERVTTKQLITGFSSHLDTILSLTTDQDSFCAEKADTHEPDLYTLNGECTNPCKSAARRTRTRDWEFGHMSGEGSGIWGCNRFGDAERVAAASPDCCPYAAFEKKGFGIRSADSGDHYLVSSLPLPPPPPLDCARC</sequence>